<dbReference type="GO" id="GO:0002949">
    <property type="term" value="P:tRNA threonylcarbamoyladenosine modification"/>
    <property type="evidence" value="ECO:0007669"/>
    <property type="project" value="InterPro"/>
</dbReference>
<dbReference type="NCBIfam" id="TIGR03723">
    <property type="entry name" value="T6A_TsaD_YgjD"/>
    <property type="match status" value="1"/>
</dbReference>
<dbReference type="AlphaFoldDB" id="A0A3B0S872"/>
<feature type="domain" description="Gcp-like" evidence="9">
    <location>
        <begin position="39"/>
        <end position="326"/>
    </location>
</feature>
<dbReference type="InterPro" id="IPR000905">
    <property type="entry name" value="Gcp-like_dom"/>
</dbReference>
<sequence length="371" mass="38874">MDLDHNPPVTQALTVLGLESSCDETAAAVVRLHPDGQVQVLSDRIQSQDAAHAPFGGVVPEIAARQHADIIDQIIAQTMQDSQLQFSQLDGVAATTGPGLIGGVLVGMMTGKAISLAANIPFVAVNHLEGHALSPLLAADLPFPYLLLLVSGGHTQLLSVAGLGQYHRYGSTIDDAAGEAFDKTAKIIGLGFPGGPAVEQAAKTGDETRFSLPQPLARRPGCDFSFSGLKSAVQRHWQQLDAPTAQDKSDLAASFQRTASDILCRQTAKAMQLFRQQFGATTLVVAGGVAANQIIRQALQVLADEQGFGFIAPPLRYCTDNGAMIALAGAKHLRQGQTSALNIAARPRWPLDEISASLNPASGAGKKGPKS</sequence>
<dbReference type="InterPro" id="IPR043129">
    <property type="entry name" value="ATPase_NBD"/>
</dbReference>
<evidence type="ECO:0000259" key="9">
    <source>
        <dbReference type="Pfam" id="PF00814"/>
    </source>
</evidence>
<dbReference type="EC" id="2.3.1.234" evidence="1"/>
<dbReference type="PANTHER" id="PTHR11735">
    <property type="entry name" value="TRNA N6-ADENOSINE THREONYLCARBAMOYLTRANSFERASE"/>
    <property type="match status" value="1"/>
</dbReference>
<dbReference type="Gene3D" id="3.30.420.40">
    <property type="match status" value="2"/>
</dbReference>
<keyword evidence="2" id="KW-0963">Cytoplasm</keyword>
<dbReference type="HAMAP" id="MF_01445">
    <property type="entry name" value="TsaD"/>
    <property type="match status" value="1"/>
</dbReference>
<evidence type="ECO:0000256" key="7">
    <source>
        <dbReference type="ARBA" id="ARBA00023315"/>
    </source>
</evidence>
<name>A0A3B0S872_9ZZZZ</name>
<protein>
    <recommendedName>
        <fullName evidence="1">N(6)-L-threonylcarbamoyladenine synthase</fullName>
        <ecNumber evidence="1">2.3.1.234</ecNumber>
    </recommendedName>
</protein>
<dbReference type="PRINTS" id="PR00789">
    <property type="entry name" value="OSIALOPTASE"/>
</dbReference>
<comment type="catalytic activity">
    <reaction evidence="8">
        <text>L-threonylcarbamoyladenylate + adenosine(37) in tRNA = N(6)-L-threonylcarbamoyladenosine(37) in tRNA + AMP + H(+)</text>
        <dbReference type="Rhea" id="RHEA:37059"/>
        <dbReference type="Rhea" id="RHEA-COMP:10162"/>
        <dbReference type="Rhea" id="RHEA-COMP:10163"/>
        <dbReference type="ChEBI" id="CHEBI:15378"/>
        <dbReference type="ChEBI" id="CHEBI:73682"/>
        <dbReference type="ChEBI" id="CHEBI:74411"/>
        <dbReference type="ChEBI" id="CHEBI:74418"/>
        <dbReference type="ChEBI" id="CHEBI:456215"/>
        <dbReference type="EC" id="2.3.1.234"/>
    </reaction>
</comment>
<keyword evidence="7 10" id="KW-0012">Acyltransferase</keyword>
<dbReference type="GO" id="GO:0061711">
    <property type="term" value="F:tRNA N(6)-L-threonylcarbamoyladenine synthase activity"/>
    <property type="evidence" value="ECO:0007669"/>
    <property type="project" value="UniProtKB-EC"/>
</dbReference>
<evidence type="ECO:0000256" key="5">
    <source>
        <dbReference type="ARBA" id="ARBA00022723"/>
    </source>
</evidence>
<dbReference type="PANTHER" id="PTHR11735:SF6">
    <property type="entry name" value="TRNA N6-ADENOSINE THREONYLCARBAMOYLTRANSFERASE, MITOCHONDRIAL"/>
    <property type="match status" value="1"/>
</dbReference>
<evidence type="ECO:0000256" key="6">
    <source>
        <dbReference type="ARBA" id="ARBA00023004"/>
    </source>
</evidence>
<proteinExistence type="inferred from homology"/>
<accession>A0A3B0S872</accession>
<dbReference type="SUPFAM" id="SSF53067">
    <property type="entry name" value="Actin-like ATPase domain"/>
    <property type="match status" value="2"/>
</dbReference>
<reference evidence="10" key="1">
    <citation type="submission" date="2018-06" db="EMBL/GenBank/DDBJ databases">
        <authorList>
            <person name="Zhirakovskaya E."/>
        </authorList>
    </citation>
    <scope>NUCLEOTIDE SEQUENCE</scope>
</reference>
<dbReference type="NCBIfam" id="TIGR00329">
    <property type="entry name" value="gcp_kae1"/>
    <property type="match status" value="1"/>
</dbReference>
<evidence type="ECO:0000256" key="8">
    <source>
        <dbReference type="ARBA" id="ARBA00048117"/>
    </source>
</evidence>
<evidence type="ECO:0000313" key="10">
    <source>
        <dbReference type="EMBL" id="VAW00133.1"/>
    </source>
</evidence>
<dbReference type="FunFam" id="3.30.420.40:FF:000040">
    <property type="entry name" value="tRNA N6-adenosine threonylcarbamoyltransferase"/>
    <property type="match status" value="1"/>
</dbReference>
<evidence type="ECO:0000256" key="2">
    <source>
        <dbReference type="ARBA" id="ARBA00022490"/>
    </source>
</evidence>
<dbReference type="InterPro" id="IPR022450">
    <property type="entry name" value="TsaD"/>
</dbReference>
<evidence type="ECO:0000256" key="3">
    <source>
        <dbReference type="ARBA" id="ARBA00022679"/>
    </source>
</evidence>
<evidence type="ECO:0000256" key="1">
    <source>
        <dbReference type="ARBA" id="ARBA00012156"/>
    </source>
</evidence>
<dbReference type="CDD" id="cd24133">
    <property type="entry name" value="ASKHA_NBD_TsaD_bac"/>
    <property type="match status" value="1"/>
</dbReference>
<gene>
    <name evidence="10" type="ORF">MNBD_ALPHA06-422</name>
</gene>
<keyword evidence="4" id="KW-0819">tRNA processing</keyword>
<dbReference type="Pfam" id="PF00814">
    <property type="entry name" value="TsaD"/>
    <property type="match status" value="1"/>
</dbReference>
<organism evidence="10">
    <name type="scientific">hydrothermal vent metagenome</name>
    <dbReference type="NCBI Taxonomy" id="652676"/>
    <lineage>
        <taxon>unclassified sequences</taxon>
        <taxon>metagenomes</taxon>
        <taxon>ecological metagenomes</taxon>
    </lineage>
</organism>
<dbReference type="InterPro" id="IPR017861">
    <property type="entry name" value="KAE1/TsaD"/>
</dbReference>
<keyword evidence="5" id="KW-0479">Metal-binding</keyword>
<dbReference type="EMBL" id="UOEE01000288">
    <property type="protein sequence ID" value="VAW00133.1"/>
    <property type="molecule type" value="Genomic_DNA"/>
</dbReference>
<evidence type="ECO:0000256" key="4">
    <source>
        <dbReference type="ARBA" id="ARBA00022694"/>
    </source>
</evidence>
<dbReference type="GO" id="GO:0046872">
    <property type="term" value="F:metal ion binding"/>
    <property type="evidence" value="ECO:0007669"/>
    <property type="project" value="UniProtKB-KW"/>
</dbReference>
<keyword evidence="3 10" id="KW-0808">Transferase</keyword>
<keyword evidence="6" id="KW-0408">Iron</keyword>